<dbReference type="EMBL" id="ATLV01018214">
    <property type="status" value="NOT_ANNOTATED_CDS"/>
    <property type="molecule type" value="Genomic_DNA"/>
</dbReference>
<reference evidence="2 4" key="1">
    <citation type="journal article" date="2014" name="BMC Genomics">
        <title>Genome sequence of Anopheles sinensis provides insight into genetics basis of mosquito competence for malaria parasites.</title>
        <authorList>
            <person name="Zhou D."/>
            <person name="Zhang D."/>
            <person name="Ding G."/>
            <person name="Shi L."/>
            <person name="Hou Q."/>
            <person name="Ye Y."/>
            <person name="Xu Y."/>
            <person name="Zhou H."/>
            <person name="Xiong C."/>
            <person name="Li S."/>
            <person name="Yu J."/>
            <person name="Hong S."/>
            <person name="Yu X."/>
            <person name="Zou P."/>
            <person name="Chen C."/>
            <person name="Chang X."/>
            <person name="Wang W."/>
            <person name="Lv Y."/>
            <person name="Sun Y."/>
            <person name="Ma L."/>
            <person name="Shen B."/>
            <person name="Zhu C."/>
        </authorList>
    </citation>
    <scope>NUCLEOTIDE SEQUENCE [LARGE SCALE GENOMIC DNA]</scope>
</reference>
<feature type="compositionally biased region" description="Basic and acidic residues" evidence="1">
    <location>
        <begin position="29"/>
        <end position="41"/>
    </location>
</feature>
<protein>
    <submittedName>
        <fullName evidence="2 3">Uncharacterized protein</fullName>
    </submittedName>
</protein>
<name>A0A084VXY3_ANOSI</name>
<feature type="region of interest" description="Disordered" evidence="1">
    <location>
        <begin position="1"/>
        <end position="55"/>
    </location>
</feature>
<dbReference type="Proteomes" id="UP000030765">
    <property type="component" value="Unassembled WGS sequence"/>
</dbReference>
<sequence length="55" mass="6164">MAYTGSVYSQQVSHRCTLHPESPNGTFPGEEKEKPRDRDVEFSLPGSSPFPVNLR</sequence>
<dbReference type="VEuPathDB" id="VectorBase:ASIC010580"/>
<reference evidence="3" key="2">
    <citation type="submission" date="2020-05" db="UniProtKB">
        <authorList>
            <consortium name="EnsemblMetazoa"/>
        </authorList>
    </citation>
    <scope>IDENTIFICATION</scope>
</reference>
<accession>A0A084VXY3</accession>
<evidence type="ECO:0000313" key="3">
    <source>
        <dbReference type="EnsemblMetazoa" id="ASIC010580-PA"/>
    </source>
</evidence>
<gene>
    <name evidence="2" type="ORF">ZHAS_00010580</name>
</gene>
<feature type="compositionally biased region" description="Polar residues" evidence="1">
    <location>
        <begin position="1"/>
        <end position="14"/>
    </location>
</feature>
<evidence type="ECO:0000313" key="4">
    <source>
        <dbReference type="Proteomes" id="UP000030765"/>
    </source>
</evidence>
<organism evidence="2">
    <name type="scientific">Anopheles sinensis</name>
    <name type="common">Mosquito</name>
    <dbReference type="NCBI Taxonomy" id="74873"/>
    <lineage>
        <taxon>Eukaryota</taxon>
        <taxon>Metazoa</taxon>
        <taxon>Ecdysozoa</taxon>
        <taxon>Arthropoda</taxon>
        <taxon>Hexapoda</taxon>
        <taxon>Insecta</taxon>
        <taxon>Pterygota</taxon>
        <taxon>Neoptera</taxon>
        <taxon>Endopterygota</taxon>
        <taxon>Diptera</taxon>
        <taxon>Nematocera</taxon>
        <taxon>Culicoidea</taxon>
        <taxon>Culicidae</taxon>
        <taxon>Anophelinae</taxon>
        <taxon>Anopheles</taxon>
    </lineage>
</organism>
<evidence type="ECO:0000256" key="1">
    <source>
        <dbReference type="SAM" id="MobiDB-lite"/>
    </source>
</evidence>
<dbReference type="EMBL" id="KE525224">
    <property type="protein sequence ID" value="KFB42827.1"/>
    <property type="molecule type" value="Genomic_DNA"/>
</dbReference>
<proteinExistence type="predicted"/>
<evidence type="ECO:0000313" key="2">
    <source>
        <dbReference type="EMBL" id="KFB42827.1"/>
    </source>
</evidence>
<dbReference type="AlphaFoldDB" id="A0A084VXY3"/>
<keyword evidence="4" id="KW-1185">Reference proteome</keyword>
<dbReference type="EnsemblMetazoa" id="ASIC010580-RA">
    <property type="protein sequence ID" value="ASIC010580-PA"/>
    <property type="gene ID" value="ASIC010580"/>
</dbReference>